<dbReference type="Proteomes" id="UP000053820">
    <property type="component" value="Unassembled WGS sequence"/>
</dbReference>
<protein>
    <submittedName>
        <fullName evidence="2">Uncharacterized protein</fullName>
    </submittedName>
</protein>
<dbReference type="HOGENOM" id="CLU_135144_0_0_1"/>
<sequence length="143" mass="15917">MAGNALWAHLLRKDLVTNEIPSQIPPLAPLDKTGTSMRMLVHDTQANLEKFSSRLDGLLSRVDDCKNQVLNANKLLESERDRVLTEILDIASRCQSELKAHVGAPAQAHTFEVMHVSQLSIEKTVQALERRIDALQVVSSVRL</sequence>
<gene>
    <name evidence="2" type="ORF">HYDPIDRAFT_88719</name>
</gene>
<keyword evidence="3" id="KW-1185">Reference proteome</keyword>
<dbReference type="EMBL" id="KN839844">
    <property type="protein sequence ID" value="KIJ65116.1"/>
    <property type="molecule type" value="Genomic_DNA"/>
</dbReference>
<evidence type="ECO:0000256" key="1">
    <source>
        <dbReference type="SAM" id="Coils"/>
    </source>
</evidence>
<dbReference type="OrthoDB" id="3270311at2759"/>
<organism evidence="2 3">
    <name type="scientific">Hydnomerulius pinastri MD-312</name>
    <dbReference type="NCBI Taxonomy" id="994086"/>
    <lineage>
        <taxon>Eukaryota</taxon>
        <taxon>Fungi</taxon>
        <taxon>Dikarya</taxon>
        <taxon>Basidiomycota</taxon>
        <taxon>Agaricomycotina</taxon>
        <taxon>Agaricomycetes</taxon>
        <taxon>Agaricomycetidae</taxon>
        <taxon>Boletales</taxon>
        <taxon>Boletales incertae sedis</taxon>
        <taxon>Leucogyrophana</taxon>
    </lineage>
</organism>
<keyword evidence="1" id="KW-0175">Coiled coil</keyword>
<dbReference type="AlphaFoldDB" id="A0A0C9WFU0"/>
<reference evidence="2 3" key="1">
    <citation type="submission" date="2014-04" db="EMBL/GenBank/DDBJ databases">
        <title>Evolutionary Origins and Diversification of the Mycorrhizal Mutualists.</title>
        <authorList>
            <consortium name="DOE Joint Genome Institute"/>
            <consortium name="Mycorrhizal Genomics Consortium"/>
            <person name="Kohler A."/>
            <person name="Kuo A."/>
            <person name="Nagy L.G."/>
            <person name="Floudas D."/>
            <person name="Copeland A."/>
            <person name="Barry K.W."/>
            <person name="Cichocki N."/>
            <person name="Veneault-Fourrey C."/>
            <person name="LaButti K."/>
            <person name="Lindquist E.A."/>
            <person name="Lipzen A."/>
            <person name="Lundell T."/>
            <person name="Morin E."/>
            <person name="Murat C."/>
            <person name="Riley R."/>
            <person name="Ohm R."/>
            <person name="Sun H."/>
            <person name="Tunlid A."/>
            <person name="Henrissat B."/>
            <person name="Grigoriev I.V."/>
            <person name="Hibbett D.S."/>
            <person name="Martin F."/>
        </authorList>
    </citation>
    <scope>NUCLEOTIDE SEQUENCE [LARGE SCALE GENOMIC DNA]</scope>
    <source>
        <strain evidence="2 3">MD-312</strain>
    </source>
</reference>
<name>A0A0C9WFU0_9AGAM</name>
<evidence type="ECO:0000313" key="3">
    <source>
        <dbReference type="Proteomes" id="UP000053820"/>
    </source>
</evidence>
<proteinExistence type="predicted"/>
<evidence type="ECO:0000313" key="2">
    <source>
        <dbReference type="EMBL" id="KIJ65116.1"/>
    </source>
</evidence>
<accession>A0A0C9WFU0</accession>
<feature type="coiled-coil region" evidence="1">
    <location>
        <begin position="48"/>
        <end position="82"/>
    </location>
</feature>